<keyword evidence="2" id="KW-0732">Signal</keyword>
<dbReference type="InterPro" id="IPR050312">
    <property type="entry name" value="IolE/XylAMocC-like"/>
</dbReference>
<feature type="domain" description="Xylose isomerase-like TIM barrel" evidence="3">
    <location>
        <begin position="50"/>
        <end position="278"/>
    </location>
</feature>
<evidence type="ECO:0000313" key="4">
    <source>
        <dbReference type="EMBL" id="BBE20335.1"/>
    </source>
</evidence>
<proteinExistence type="predicted"/>
<dbReference type="EMBL" id="AP018694">
    <property type="protein sequence ID" value="BBE20335.1"/>
    <property type="molecule type" value="Genomic_DNA"/>
</dbReference>
<dbReference type="AlphaFoldDB" id="A0A5K7SFS3"/>
<evidence type="ECO:0000256" key="1">
    <source>
        <dbReference type="SAM" id="MobiDB-lite"/>
    </source>
</evidence>
<keyword evidence="4" id="KW-0413">Isomerase</keyword>
<evidence type="ECO:0000313" key="5">
    <source>
        <dbReference type="Proteomes" id="UP001193389"/>
    </source>
</evidence>
<feature type="region of interest" description="Disordered" evidence="1">
    <location>
        <begin position="298"/>
        <end position="320"/>
    </location>
</feature>
<dbReference type="InterPro" id="IPR036237">
    <property type="entry name" value="Xyl_isomerase-like_sf"/>
</dbReference>
<accession>A0A5K7SFS3</accession>
<dbReference type="InterPro" id="IPR013022">
    <property type="entry name" value="Xyl_isomerase-like_TIM-brl"/>
</dbReference>
<organism evidence="4 5">
    <name type="scientific">Aquipluma nitroreducens</name>
    <dbReference type="NCBI Taxonomy" id="2010828"/>
    <lineage>
        <taxon>Bacteria</taxon>
        <taxon>Pseudomonadati</taxon>
        <taxon>Bacteroidota</taxon>
        <taxon>Bacteroidia</taxon>
        <taxon>Marinilabiliales</taxon>
        <taxon>Prolixibacteraceae</taxon>
        <taxon>Aquipluma</taxon>
    </lineage>
</organism>
<sequence length="345" mass="38602">MKKTLSFCFIAILALFYTSSTSFGASSPKKHIGIATYSVKGLESDIEGSFKALADDGYVVMEISNYDAKTGLVAGYKPAEYAALAKKCGMEIISSHARGKFDVKDVEGSLADWGKVFADHKIIGCKYVVFPMNIWSGTIEGLKAECDLMNKIGDEANKRGIKFGYHNHHIEFVKIPNTDQLYEDFLLANTDPDKVFFQMDVYWISVGGQDPVAYLKKYPTRFKLLHIKDEYVVGATGKINYEAIFNQFYKNGNSDWFVEMEAKMNKEQREQSMAMMNQMKNIQAQGGNMADFMANMMKNRPKDGQGAPPPGFGPQDPKVQAEMLKTSLEGIKLSADYLLKSDFVK</sequence>
<name>A0A5K7SFS3_9BACT</name>
<dbReference type="Proteomes" id="UP001193389">
    <property type="component" value="Chromosome"/>
</dbReference>
<reference evidence="4" key="1">
    <citation type="journal article" date="2020" name="Int. J. Syst. Evol. Microbiol.">
        <title>Aquipluma nitroreducens gen. nov. sp. nov., a novel facultatively anaerobic bacterium isolated from a freshwater lake.</title>
        <authorList>
            <person name="Watanabe M."/>
            <person name="Kojima H."/>
            <person name="Fukui M."/>
        </authorList>
    </citation>
    <scope>NUCLEOTIDE SEQUENCE</scope>
    <source>
        <strain evidence="4">MeG22</strain>
    </source>
</reference>
<feature type="chain" id="PRO_5024344389" evidence="2">
    <location>
        <begin position="25"/>
        <end position="345"/>
    </location>
</feature>
<feature type="signal peptide" evidence="2">
    <location>
        <begin position="1"/>
        <end position="24"/>
    </location>
</feature>
<protein>
    <submittedName>
        <fullName evidence="4">Sugar phosphate isomerase/epimerase</fullName>
    </submittedName>
</protein>
<dbReference type="GO" id="GO:0016853">
    <property type="term" value="F:isomerase activity"/>
    <property type="evidence" value="ECO:0007669"/>
    <property type="project" value="UniProtKB-KW"/>
</dbReference>
<dbReference type="SUPFAM" id="SSF51658">
    <property type="entry name" value="Xylose isomerase-like"/>
    <property type="match status" value="1"/>
</dbReference>
<dbReference type="Gene3D" id="3.20.20.150">
    <property type="entry name" value="Divalent-metal-dependent TIM barrel enzymes"/>
    <property type="match status" value="1"/>
</dbReference>
<dbReference type="Pfam" id="PF01261">
    <property type="entry name" value="AP_endonuc_2"/>
    <property type="match status" value="1"/>
</dbReference>
<dbReference type="PANTHER" id="PTHR12110:SF41">
    <property type="entry name" value="INOSOSE DEHYDRATASE"/>
    <property type="match status" value="1"/>
</dbReference>
<gene>
    <name evidence="4" type="ORF">AQPE_4526</name>
</gene>
<keyword evidence="5" id="KW-1185">Reference proteome</keyword>
<evidence type="ECO:0000256" key="2">
    <source>
        <dbReference type="SAM" id="SignalP"/>
    </source>
</evidence>
<dbReference type="RefSeq" id="WP_318348494.1">
    <property type="nucleotide sequence ID" value="NZ_AP018694.1"/>
</dbReference>
<evidence type="ECO:0000259" key="3">
    <source>
        <dbReference type="Pfam" id="PF01261"/>
    </source>
</evidence>
<dbReference type="PANTHER" id="PTHR12110">
    <property type="entry name" value="HYDROXYPYRUVATE ISOMERASE"/>
    <property type="match status" value="1"/>
</dbReference>
<dbReference type="KEGG" id="anf:AQPE_4526"/>